<organism evidence="4 5">
    <name type="scientific">Streptomyces ficellus</name>
    <dbReference type="NCBI Taxonomy" id="1977088"/>
    <lineage>
        <taxon>Bacteria</taxon>
        <taxon>Bacillati</taxon>
        <taxon>Actinomycetota</taxon>
        <taxon>Actinomycetes</taxon>
        <taxon>Kitasatosporales</taxon>
        <taxon>Streptomycetaceae</taxon>
        <taxon>Streptomyces</taxon>
    </lineage>
</organism>
<evidence type="ECO:0000259" key="2">
    <source>
        <dbReference type="Pfam" id="PF13556"/>
    </source>
</evidence>
<dbReference type="Gene3D" id="1.10.10.2840">
    <property type="entry name" value="PucR C-terminal helix-turn-helix domain"/>
    <property type="match status" value="1"/>
</dbReference>
<proteinExistence type="inferred from homology"/>
<dbReference type="InterPro" id="IPR051448">
    <property type="entry name" value="CdaR-like_regulators"/>
</dbReference>
<keyword evidence="5" id="KW-1185">Reference proteome</keyword>
<dbReference type="InterPro" id="IPR042070">
    <property type="entry name" value="PucR_C-HTH_sf"/>
</dbReference>
<dbReference type="Proteomes" id="UP001174050">
    <property type="component" value="Unassembled WGS sequence"/>
</dbReference>
<sequence>MSAAAPAPADLAGRCLRILARIREDGGRLRDDEADILRELAAAAAEHSVALRSVIDDWLTAACQVWPEVPEQIKVTAEGHSPGGCPPALEAIRDMTVALTEGYETGHRAAIRREEAMRREFVDDLLDGRTGLGQLAERAERFALRLAGLHTVAVARAATAFRAGDVPTRYVEDAMTAAFSVRDVFITTKDSLLVCVASASEADVPARFAAHVGNAGARGCQVAVSRPRPGPSGIVRSYQEARSTLDLADRLGLDSRVVDASSLLVFQVLGRDRAAITDLVATVLGALEAGRGGPRPLLETLTAYFSTGCVNTTTAHRLGVSVRTVSYRLARIRQLTGYDPTDPDQRYILQTATLGARLLGWPSQPLENAD</sequence>
<evidence type="ECO:0000259" key="3">
    <source>
        <dbReference type="Pfam" id="PF17853"/>
    </source>
</evidence>
<feature type="domain" description="PucR C-terminal helix-turn-helix" evidence="2">
    <location>
        <begin position="297"/>
        <end position="352"/>
    </location>
</feature>
<protein>
    <submittedName>
        <fullName evidence="4">Helix-turn-helix domain-containing protein</fullName>
    </submittedName>
</protein>
<dbReference type="InterPro" id="IPR025736">
    <property type="entry name" value="PucR_C-HTH_dom"/>
</dbReference>
<dbReference type="EMBL" id="JAUEPL010000007">
    <property type="protein sequence ID" value="MDN3294002.1"/>
    <property type="molecule type" value="Genomic_DNA"/>
</dbReference>
<gene>
    <name evidence="4" type="ORF">QWM81_08070</name>
</gene>
<feature type="domain" description="CdaR GGDEF-like" evidence="3">
    <location>
        <begin position="134"/>
        <end position="247"/>
    </location>
</feature>
<dbReference type="RefSeq" id="WP_290110984.1">
    <property type="nucleotide sequence ID" value="NZ_JAUEPL010000007.1"/>
</dbReference>
<reference evidence="4" key="1">
    <citation type="submission" date="2023-06" db="EMBL/GenBank/DDBJ databases">
        <title>WGS-Sequencing of Streptomyces ficellus isolate 21 collected from sand in Gara Djebilet Iron Mine in Algeria.</title>
        <authorList>
            <person name="Zegers G.P."/>
            <person name="Gomez A."/>
            <person name="Gueddou A."/>
            <person name="Zahara A.F."/>
            <person name="Worth M."/>
            <person name="Sevigny J.L."/>
            <person name="Tisa L."/>
        </authorList>
    </citation>
    <scope>NUCLEOTIDE SEQUENCE</scope>
    <source>
        <strain evidence="4">AS11</strain>
    </source>
</reference>
<dbReference type="PANTHER" id="PTHR33744">
    <property type="entry name" value="CARBOHYDRATE DIACID REGULATOR"/>
    <property type="match status" value="1"/>
</dbReference>
<comment type="caution">
    <text evidence="4">The sequence shown here is derived from an EMBL/GenBank/DDBJ whole genome shotgun (WGS) entry which is preliminary data.</text>
</comment>
<dbReference type="InterPro" id="IPR041522">
    <property type="entry name" value="CdaR_GGDEF"/>
</dbReference>
<dbReference type="PANTHER" id="PTHR33744:SF1">
    <property type="entry name" value="DNA-BINDING TRANSCRIPTIONAL ACTIVATOR ADER"/>
    <property type="match status" value="1"/>
</dbReference>
<dbReference type="Pfam" id="PF13556">
    <property type="entry name" value="HTH_30"/>
    <property type="match status" value="1"/>
</dbReference>
<name>A0ABT7Z3D3_9ACTN</name>
<dbReference type="Pfam" id="PF17853">
    <property type="entry name" value="GGDEF_2"/>
    <property type="match status" value="1"/>
</dbReference>
<comment type="similarity">
    <text evidence="1">Belongs to the CdaR family.</text>
</comment>
<evidence type="ECO:0000313" key="4">
    <source>
        <dbReference type="EMBL" id="MDN3294002.1"/>
    </source>
</evidence>
<accession>A0ABT7Z3D3</accession>
<evidence type="ECO:0000313" key="5">
    <source>
        <dbReference type="Proteomes" id="UP001174050"/>
    </source>
</evidence>
<evidence type="ECO:0000256" key="1">
    <source>
        <dbReference type="ARBA" id="ARBA00006754"/>
    </source>
</evidence>